<feature type="compositionally biased region" description="Low complexity" evidence="9">
    <location>
        <begin position="615"/>
        <end position="635"/>
    </location>
</feature>
<evidence type="ECO:0000256" key="4">
    <source>
        <dbReference type="ARBA" id="ARBA00022574"/>
    </source>
</evidence>
<evidence type="ECO:0000256" key="5">
    <source>
        <dbReference type="ARBA" id="ARBA00022737"/>
    </source>
</evidence>
<feature type="region of interest" description="Disordered" evidence="9">
    <location>
        <begin position="444"/>
        <end position="471"/>
    </location>
</feature>
<dbReference type="Proteomes" id="UP001305779">
    <property type="component" value="Unassembled WGS sequence"/>
</dbReference>
<evidence type="ECO:0000313" key="12">
    <source>
        <dbReference type="Proteomes" id="UP001305779"/>
    </source>
</evidence>
<proteinExistence type="inferred from homology"/>
<keyword evidence="12" id="KW-1185">Reference proteome</keyword>
<feature type="domain" description="Translation initiation factor beta propellor-like" evidence="10">
    <location>
        <begin position="217"/>
        <end position="411"/>
    </location>
</feature>
<dbReference type="PIRSF" id="PIRSF017222">
    <property type="entry name" value="eIF2A"/>
    <property type="match status" value="1"/>
</dbReference>
<dbReference type="EMBL" id="JAXOVC010000009">
    <property type="protein sequence ID" value="KAK4497137.1"/>
    <property type="molecule type" value="Genomic_DNA"/>
</dbReference>
<evidence type="ECO:0000256" key="3">
    <source>
        <dbReference type="ARBA" id="ARBA00022540"/>
    </source>
</evidence>
<dbReference type="InterPro" id="IPR015943">
    <property type="entry name" value="WD40/YVTN_repeat-like_dom_sf"/>
</dbReference>
<protein>
    <recommendedName>
        <fullName evidence="2 8">Eukaryotic translation initiation factor 2A</fullName>
        <shortName evidence="8">eIF-2A</shortName>
    </recommendedName>
</protein>
<evidence type="ECO:0000313" key="11">
    <source>
        <dbReference type="EMBL" id="KAK4497137.1"/>
    </source>
</evidence>
<evidence type="ECO:0000256" key="9">
    <source>
        <dbReference type="SAM" id="MobiDB-lite"/>
    </source>
</evidence>
<keyword evidence="3 8" id="KW-0396">Initiation factor</keyword>
<dbReference type="Gene3D" id="2.130.10.10">
    <property type="entry name" value="YVTN repeat-like/Quinoprotein amine dehydrogenase"/>
    <property type="match status" value="2"/>
</dbReference>
<evidence type="ECO:0000256" key="2">
    <source>
        <dbReference type="ARBA" id="ARBA00013819"/>
    </source>
</evidence>
<comment type="function">
    <text evidence="8">Functions in the early steps of protein synthesis of a small number of specific mRNAs. Acts by directing the binding of methionyl-tRNAi to 40S ribosomal subunits. In contrast to the eIF-2 complex, it binds methionyl-tRNAi to 40S subunits in a codon-dependent manner, whereas the eIF-2 complex binds methionyl-tRNAi to 40S subunits in a GTP-dependent manner.</text>
</comment>
<dbReference type="PANTHER" id="PTHR13227:SF0">
    <property type="entry name" value="EUKARYOTIC TRANSLATION INITIATION FACTOR 2A"/>
    <property type="match status" value="1"/>
</dbReference>
<organism evidence="11 12">
    <name type="scientific">Zasmidium cellare</name>
    <name type="common">Wine cellar mold</name>
    <name type="synonym">Racodium cellare</name>
    <dbReference type="NCBI Taxonomy" id="395010"/>
    <lineage>
        <taxon>Eukaryota</taxon>
        <taxon>Fungi</taxon>
        <taxon>Dikarya</taxon>
        <taxon>Ascomycota</taxon>
        <taxon>Pezizomycotina</taxon>
        <taxon>Dothideomycetes</taxon>
        <taxon>Dothideomycetidae</taxon>
        <taxon>Mycosphaerellales</taxon>
        <taxon>Mycosphaerellaceae</taxon>
        <taxon>Zasmidium</taxon>
    </lineage>
</organism>
<evidence type="ECO:0000256" key="1">
    <source>
        <dbReference type="ARBA" id="ARBA00009573"/>
    </source>
</evidence>
<feature type="compositionally biased region" description="Basic residues" evidence="9">
    <location>
        <begin position="538"/>
        <end position="547"/>
    </location>
</feature>
<gene>
    <name evidence="11" type="ORF">PRZ48_011587</name>
</gene>
<dbReference type="Pfam" id="PF08662">
    <property type="entry name" value="eIF2A"/>
    <property type="match status" value="1"/>
</dbReference>
<sequence>MAQPTQVAYRTSKHIGILDAAPVYEQLPGFQRPEGNLRCCVYSSDGRFFAWASPENVTVVDASVGHVVTTLPAENVYELGFSPAGTFIITWQRPSKDEDGNATKNLKVWRTIDDNAGEDGERAVVGKFVQKSQTGWNLQYTPDEQFCARCVTNEVQFYESKDLGTVWNKLRVEGVTDFALSRGKTHSVAVFVPERKGQPAAVKVFKVPQFDSAVSQKTFFKGDKVQLKWNEEGTSLIVLAQTEVDKSNKSYYGETNMYILSANGGFDSRIQLDKEGPIHDVTWSPNSKEFGVVYGYMPAKTTIFNQRAIAQHSFSLGPRNTILFSPHGRFVLVAGFGNLAGQMDIYDLEKNYEKVCTIEASNASICEWSPDGKHILTATTSPRLRVDNGIRIWHVGGGLMYNEEMHELYHVIWRPQSALQHPLDDPLHPVPTPHASALDYLSKRKTPSKPAGAYRPPGARGAATPLSFKREDEGGAAFVREMMSGKEPETNGFAHRPKRREVPGAETVDPKLPPGAAPGGGVSLTGADGDENLSKAALKNKKKREAKKAKDAEAKAAGLTAPNGDANPEKSPERKDRPRSRSNTNKGGNQGSRPQSRRREGSRQRGPPLNTQFKQPPANGTPAGPAGGAANQTAPDLTVTSPGAGSPHEKKIRSLLKKLRAIDDLKMRQAGGEKLEGTQVLKIGTEEGVRKDLNALGYTGD</sequence>
<reference evidence="11 12" key="1">
    <citation type="journal article" date="2023" name="G3 (Bethesda)">
        <title>A chromosome-level genome assembly of Zasmidium syzygii isolated from banana leaves.</title>
        <authorList>
            <person name="van Westerhoven A.C."/>
            <person name="Mehrabi R."/>
            <person name="Talebi R."/>
            <person name="Steentjes M.B.F."/>
            <person name="Corcolon B."/>
            <person name="Chong P.A."/>
            <person name="Kema G.H.J."/>
            <person name="Seidl M.F."/>
        </authorList>
    </citation>
    <scope>NUCLEOTIDE SEQUENCE [LARGE SCALE GENOMIC DNA]</scope>
    <source>
        <strain evidence="11 12">P124</strain>
    </source>
</reference>
<dbReference type="InterPro" id="IPR011387">
    <property type="entry name" value="TIF2A"/>
</dbReference>
<dbReference type="InterPro" id="IPR013979">
    <property type="entry name" value="TIF_beta_prop-like"/>
</dbReference>
<dbReference type="SUPFAM" id="SSF82171">
    <property type="entry name" value="DPP6 N-terminal domain-like"/>
    <property type="match status" value="1"/>
</dbReference>
<feature type="compositionally biased region" description="Low complexity" evidence="9">
    <location>
        <begin position="450"/>
        <end position="463"/>
    </location>
</feature>
<evidence type="ECO:0000256" key="8">
    <source>
        <dbReference type="PIRNR" id="PIRNR017222"/>
    </source>
</evidence>
<keyword evidence="7 8" id="KW-0648">Protein biosynthesis</keyword>
<feature type="compositionally biased region" description="Basic and acidic residues" evidence="9">
    <location>
        <begin position="567"/>
        <end position="576"/>
    </location>
</feature>
<dbReference type="PANTHER" id="PTHR13227">
    <property type="entry name" value="EUKARYOTIC TRANSLATION INITIATION FACTOR 2A"/>
    <property type="match status" value="1"/>
</dbReference>
<feature type="region of interest" description="Disordered" evidence="9">
    <location>
        <begin position="484"/>
        <end position="651"/>
    </location>
</feature>
<keyword evidence="4" id="KW-0853">WD repeat</keyword>
<comment type="caution">
    <text evidence="11">The sequence shown here is derived from an EMBL/GenBank/DDBJ whole genome shotgun (WGS) entry which is preliminary data.</text>
</comment>
<keyword evidence="5" id="KW-0677">Repeat</keyword>
<evidence type="ECO:0000256" key="6">
    <source>
        <dbReference type="ARBA" id="ARBA00022845"/>
    </source>
</evidence>
<accession>A0ABR0E6S9</accession>
<keyword evidence="6 8" id="KW-0810">Translation regulation</keyword>
<comment type="similarity">
    <text evidence="1 8">Belongs to the WD repeat EIF2A family.</text>
</comment>
<evidence type="ECO:0000259" key="10">
    <source>
        <dbReference type="Pfam" id="PF08662"/>
    </source>
</evidence>
<evidence type="ECO:0000256" key="7">
    <source>
        <dbReference type="ARBA" id="ARBA00022917"/>
    </source>
</evidence>
<name>A0ABR0E6S9_ZASCE</name>